<accession>A0ACB0XNH6</accession>
<dbReference type="EMBL" id="CAVMJV010000001">
    <property type="protein sequence ID" value="CAK5010340.1"/>
    <property type="molecule type" value="Genomic_DNA"/>
</dbReference>
<proteinExistence type="predicted"/>
<dbReference type="Proteomes" id="UP001497535">
    <property type="component" value="Unassembled WGS sequence"/>
</dbReference>
<name>A0ACB0XNH6_MELEN</name>
<evidence type="ECO:0000313" key="2">
    <source>
        <dbReference type="Proteomes" id="UP001497535"/>
    </source>
</evidence>
<organism evidence="1 2">
    <name type="scientific">Meloidogyne enterolobii</name>
    <name type="common">Root-knot nematode worm</name>
    <name type="synonym">Meloidogyne mayaguensis</name>
    <dbReference type="NCBI Taxonomy" id="390850"/>
    <lineage>
        <taxon>Eukaryota</taxon>
        <taxon>Metazoa</taxon>
        <taxon>Ecdysozoa</taxon>
        <taxon>Nematoda</taxon>
        <taxon>Chromadorea</taxon>
        <taxon>Rhabditida</taxon>
        <taxon>Tylenchina</taxon>
        <taxon>Tylenchomorpha</taxon>
        <taxon>Tylenchoidea</taxon>
        <taxon>Meloidogynidae</taxon>
        <taxon>Meloidogyninae</taxon>
        <taxon>Meloidogyne</taxon>
    </lineage>
</organism>
<keyword evidence="2" id="KW-1185">Reference proteome</keyword>
<evidence type="ECO:0000313" key="1">
    <source>
        <dbReference type="EMBL" id="CAK5010340.1"/>
    </source>
</evidence>
<reference evidence="1" key="1">
    <citation type="submission" date="2023-11" db="EMBL/GenBank/DDBJ databases">
        <authorList>
            <person name="Poullet M."/>
        </authorList>
    </citation>
    <scope>NUCLEOTIDE SEQUENCE</scope>
    <source>
        <strain evidence="1">E1834</strain>
    </source>
</reference>
<sequence length="159" mass="17401">MKRVASHDFGLKTIPLSFSSLNILRSSKALSSPITTIGDLATNGLLLIIGCALTRVFRFELDGFHSSSNGLIIDLVFSYSNFWILTTLFLFISPFSISTFFSGICSTSKGPLLWMCAPSASLNLSLSFFSIFINEFFLVGTFGTNVFVSTCIPPPLKIF</sequence>
<protein>
    <submittedName>
        <fullName evidence="1">Uncharacterized protein</fullName>
    </submittedName>
</protein>
<gene>
    <name evidence="1" type="ORF">MENTE1834_LOCUS1594</name>
</gene>
<comment type="caution">
    <text evidence="1">The sequence shown here is derived from an EMBL/GenBank/DDBJ whole genome shotgun (WGS) entry which is preliminary data.</text>
</comment>